<evidence type="ECO:0000259" key="2">
    <source>
        <dbReference type="Pfam" id="PF01494"/>
    </source>
</evidence>
<feature type="region of interest" description="Disordered" evidence="1">
    <location>
        <begin position="417"/>
        <end position="440"/>
    </location>
</feature>
<dbReference type="Proteomes" id="UP000324015">
    <property type="component" value="Chromosome"/>
</dbReference>
<evidence type="ECO:0000313" key="3">
    <source>
        <dbReference type="EMBL" id="QES41518.1"/>
    </source>
</evidence>
<evidence type="ECO:0000256" key="1">
    <source>
        <dbReference type="SAM" id="MobiDB-lite"/>
    </source>
</evidence>
<dbReference type="EMBL" id="CP029191">
    <property type="protein sequence ID" value="QES41518.1"/>
    <property type="molecule type" value="Genomic_DNA"/>
</dbReference>
<dbReference type="Gene3D" id="3.50.50.60">
    <property type="entry name" value="FAD/NAD(P)-binding domain"/>
    <property type="match status" value="1"/>
</dbReference>
<dbReference type="Pfam" id="PF01494">
    <property type="entry name" value="FAD_binding_3"/>
    <property type="match status" value="1"/>
</dbReference>
<gene>
    <name evidence="3" type="ORF">DEJ49_11265</name>
</gene>
<dbReference type="InterPro" id="IPR002938">
    <property type="entry name" value="FAD-bd"/>
</dbReference>
<feature type="domain" description="FAD-binding" evidence="2">
    <location>
        <begin position="32"/>
        <end position="348"/>
    </location>
</feature>
<dbReference type="InterPro" id="IPR051704">
    <property type="entry name" value="FAD_aromatic-hydroxylase"/>
</dbReference>
<reference evidence="3 4" key="1">
    <citation type="submission" date="2018-05" db="EMBL/GenBank/DDBJ databases">
        <title>Streptomyces venezuelae.</title>
        <authorList>
            <person name="Kim W."/>
            <person name="Lee N."/>
            <person name="Cho B.-K."/>
        </authorList>
    </citation>
    <scope>NUCLEOTIDE SEQUENCE [LARGE SCALE GENOMIC DNA]</scope>
    <source>
        <strain evidence="3 4">ATCC 14585</strain>
    </source>
</reference>
<organism evidence="3 4">
    <name type="scientific">Streptomyces venezuelae</name>
    <dbReference type="NCBI Taxonomy" id="54571"/>
    <lineage>
        <taxon>Bacteria</taxon>
        <taxon>Bacillati</taxon>
        <taxon>Actinomycetota</taxon>
        <taxon>Actinomycetes</taxon>
        <taxon>Kitasatosporales</taxon>
        <taxon>Streptomycetaceae</taxon>
        <taxon>Streptomyces</taxon>
    </lineage>
</organism>
<dbReference type="PANTHER" id="PTHR46865:SF2">
    <property type="entry name" value="MONOOXYGENASE"/>
    <property type="match status" value="1"/>
</dbReference>
<keyword evidence="3" id="KW-0560">Oxidoreductase</keyword>
<dbReference type="AlphaFoldDB" id="A0A5P2CIN3"/>
<dbReference type="PRINTS" id="PR00420">
    <property type="entry name" value="RNGMNOXGNASE"/>
</dbReference>
<dbReference type="SUPFAM" id="SSF51905">
    <property type="entry name" value="FAD/NAD(P)-binding domain"/>
    <property type="match status" value="1"/>
</dbReference>
<name>A0A5P2CIN3_STRVZ</name>
<accession>A0A5P2CIN3</accession>
<dbReference type="GO" id="GO:0071949">
    <property type="term" value="F:FAD binding"/>
    <property type="evidence" value="ECO:0007669"/>
    <property type="project" value="InterPro"/>
</dbReference>
<sequence length="440" mass="46800">MRKIRMRVVRGSLGRPAIDTAAEAEPEDVVAHVLVVGAGIAGDTLALLMERDGWTVTVAEIAPALRAGGQTVDLRGDSREVLDRAGLLGQALECLVPQRGAAWIDARGRRLAEMPVEAFDGRGYVSREELLRTDLARIIHEATGPGVTHRFGETVEALEDTGTGVLARFRSGAEETFDLVVGADGAHSRVRALRFGPEEDYRRPLGLAHAWFTLVEGPGTPHLDGWFLTHNAPGRRGVEARPGHPGQQEVGLTFAADTLPPRHDREAQFALLERTFAGVGWRAAEFLAAARQADDFALDTFDQVHVECWSTGRVVLLGDSAWCASPLSGLGTALALRGAAELAAALRAAGAPGDTSRTPAALTAFERTMRPRTASAQQLPPGRVASMAPKSALGIRVNALAMRALQSRAARPLVRKALAGSEHGRTGTPAGEPRTSPARI</sequence>
<evidence type="ECO:0000313" key="4">
    <source>
        <dbReference type="Proteomes" id="UP000324015"/>
    </source>
</evidence>
<dbReference type="GO" id="GO:0004497">
    <property type="term" value="F:monooxygenase activity"/>
    <property type="evidence" value="ECO:0007669"/>
    <property type="project" value="UniProtKB-KW"/>
</dbReference>
<proteinExistence type="predicted"/>
<protein>
    <submittedName>
        <fullName evidence="3">FAD-binding monooxygenase</fullName>
    </submittedName>
</protein>
<dbReference type="PANTHER" id="PTHR46865">
    <property type="entry name" value="OXIDOREDUCTASE-RELATED"/>
    <property type="match status" value="1"/>
</dbReference>
<keyword evidence="3" id="KW-0503">Monooxygenase</keyword>
<dbReference type="Gene3D" id="3.30.9.10">
    <property type="entry name" value="D-Amino Acid Oxidase, subunit A, domain 2"/>
    <property type="match status" value="1"/>
</dbReference>
<dbReference type="InterPro" id="IPR036188">
    <property type="entry name" value="FAD/NAD-bd_sf"/>
</dbReference>